<evidence type="ECO:0000313" key="4">
    <source>
        <dbReference type="Proteomes" id="UP000076268"/>
    </source>
</evidence>
<gene>
    <name evidence="3" type="ORF">AXX12_09135</name>
</gene>
<comment type="caution">
    <text evidence="3">The sequence shown here is derived from an EMBL/GenBank/DDBJ whole genome shotgun (WGS) entry which is preliminary data.</text>
</comment>
<proteinExistence type="predicted"/>
<dbReference type="InterPro" id="IPR024485">
    <property type="entry name" value="DUF2680"/>
</dbReference>
<dbReference type="RefSeq" id="WP_066242297.1">
    <property type="nucleotide sequence ID" value="NZ_LSGP01000017.1"/>
</dbReference>
<feature type="chain" id="PRO_5007594932" description="DUF2680 domain-containing protein" evidence="2">
    <location>
        <begin position="25"/>
        <end position="132"/>
    </location>
</feature>
<evidence type="ECO:0000256" key="2">
    <source>
        <dbReference type="SAM" id="SignalP"/>
    </source>
</evidence>
<feature type="signal peptide" evidence="2">
    <location>
        <begin position="1"/>
        <end position="24"/>
    </location>
</feature>
<keyword evidence="2" id="KW-0732">Signal</keyword>
<evidence type="ECO:0000313" key="3">
    <source>
        <dbReference type="EMBL" id="KYZ76583.1"/>
    </source>
</evidence>
<keyword evidence="4" id="KW-1185">Reference proteome</keyword>
<dbReference type="Pfam" id="PF10925">
    <property type="entry name" value="DUF2680"/>
    <property type="match status" value="1"/>
</dbReference>
<protein>
    <recommendedName>
        <fullName evidence="5">DUF2680 domain-containing protein</fullName>
    </recommendedName>
</protein>
<evidence type="ECO:0000256" key="1">
    <source>
        <dbReference type="SAM" id="MobiDB-lite"/>
    </source>
</evidence>
<dbReference type="EMBL" id="LSGP01000017">
    <property type="protein sequence ID" value="KYZ76583.1"/>
    <property type="molecule type" value="Genomic_DNA"/>
</dbReference>
<dbReference type="AlphaFoldDB" id="A0A154BRD2"/>
<feature type="compositionally biased region" description="Polar residues" evidence="1">
    <location>
        <begin position="119"/>
        <end position="132"/>
    </location>
</feature>
<feature type="region of interest" description="Disordered" evidence="1">
    <location>
        <begin position="109"/>
        <end position="132"/>
    </location>
</feature>
<sequence length="132" mass="14027">MKKFALFAVVGLLVLAVAAGVVMAAPGNMGPGAKQWQSVTFTDAQKDELAKLHYQMLDLRKQMMQKYVEAGAISQEQADSRIATMKTHLDTAVKDGKVGMGMGMGHGPGRGMHGAGPQNCPNFQGQQAPVNQ</sequence>
<evidence type="ECO:0008006" key="5">
    <source>
        <dbReference type="Google" id="ProtNLM"/>
    </source>
</evidence>
<dbReference type="Proteomes" id="UP000076268">
    <property type="component" value="Unassembled WGS sequence"/>
</dbReference>
<organism evidence="3 4">
    <name type="scientific">Anaerosporomusa subterranea</name>
    <dbReference type="NCBI Taxonomy" id="1794912"/>
    <lineage>
        <taxon>Bacteria</taxon>
        <taxon>Bacillati</taxon>
        <taxon>Bacillota</taxon>
        <taxon>Negativicutes</taxon>
        <taxon>Acetonemataceae</taxon>
        <taxon>Anaerosporomusa</taxon>
    </lineage>
</organism>
<reference evidence="3 4" key="1">
    <citation type="submission" date="2016-02" db="EMBL/GenBank/DDBJ databases">
        <title>Anaerosporomusa subterraneum gen. nov., sp. nov., a spore-forming obligate anaerobe isolated from saprolite.</title>
        <authorList>
            <person name="Choi J.K."/>
            <person name="Shah M."/>
            <person name="Yee N."/>
        </authorList>
    </citation>
    <scope>NUCLEOTIDE SEQUENCE [LARGE SCALE GENOMIC DNA]</scope>
    <source>
        <strain evidence="3 4">RU4</strain>
    </source>
</reference>
<name>A0A154BRD2_ANASB</name>
<accession>A0A154BRD2</accession>